<dbReference type="Pfam" id="PF00254">
    <property type="entry name" value="FKBP_C"/>
    <property type="match status" value="1"/>
</dbReference>
<dbReference type="GO" id="GO:0000785">
    <property type="term" value="C:chromatin"/>
    <property type="evidence" value="ECO:0007669"/>
    <property type="project" value="TreeGrafter"/>
</dbReference>
<dbReference type="OrthoDB" id="77911at2759"/>
<proteinExistence type="inferred from homology"/>
<dbReference type="GO" id="GO:0003755">
    <property type="term" value="F:peptidyl-prolyl cis-trans isomerase activity"/>
    <property type="evidence" value="ECO:0007669"/>
    <property type="project" value="UniProtKB-KW"/>
</dbReference>
<keyword evidence="13" id="KW-1185">Reference proteome</keyword>
<gene>
    <name evidence="12" type="ORF">yc1106_05046</name>
</gene>
<dbReference type="GO" id="GO:0008073">
    <property type="term" value="F:ornithine decarboxylase inhibitor activity"/>
    <property type="evidence" value="ECO:0007669"/>
    <property type="project" value="InterPro"/>
</dbReference>
<dbReference type="EMBL" id="CP089276">
    <property type="protein sequence ID" value="USP77772.1"/>
    <property type="molecule type" value="Genomic_DNA"/>
</dbReference>
<dbReference type="PANTHER" id="PTHR43811">
    <property type="entry name" value="FKBP-TYPE PEPTIDYL-PROLYL CIS-TRANS ISOMERASE FKPA"/>
    <property type="match status" value="1"/>
</dbReference>
<comment type="catalytic activity">
    <reaction evidence="1 9">
        <text>[protein]-peptidylproline (omega=180) = [protein]-peptidylproline (omega=0)</text>
        <dbReference type="Rhea" id="RHEA:16237"/>
        <dbReference type="Rhea" id="RHEA-COMP:10747"/>
        <dbReference type="Rhea" id="RHEA-COMP:10748"/>
        <dbReference type="ChEBI" id="CHEBI:83833"/>
        <dbReference type="ChEBI" id="CHEBI:83834"/>
        <dbReference type="EC" id="5.2.1.8"/>
    </reaction>
</comment>
<dbReference type="Gene3D" id="3.40.630.60">
    <property type="match status" value="1"/>
</dbReference>
<keyword evidence="7 9" id="KW-0697">Rotamase</keyword>
<protein>
    <recommendedName>
        <fullName evidence="5 9">peptidylprolyl isomerase</fullName>
        <ecNumber evidence="5 9">5.2.1.8</ecNumber>
    </recommendedName>
</protein>
<dbReference type="PROSITE" id="PS50059">
    <property type="entry name" value="FKBP_PPIASE"/>
    <property type="match status" value="1"/>
</dbReference>
<feature type="domain" description="PPIase FKBP-type" evidence="11">
    <location>
        <begin position="417"/>
        <end position="504"/>
    </location>
</feature>
<evidence type="ECO:0000256" key="5">
    <source>
        <dbReference type="ARBA" id="ARBA00013194"/>
    </source>
</evidence>
<evidence type="ECO:0000256" key="2">
    <source>
        <dbReference type="ARBA" id="ARBA00002307"/>
    </source>
</evidence>
<sequence length="725" mass="79869">MASALPVRIYGRRIPAGGDPTLAAEDFDTPFRISMAAIDPDAKPKWTEEYKHSRVTLKLIRMPRNFDDEDFDEDFEHGDVEAIRARLRAAGALPEDDSDMSDEDDSEDEKNGGPSDPVKSRKAKQAALTKKLQEELEADDMDIDGLTNGTKGKGKAKAVADDLSDEDDEDEDDSDEDEDELEPEVLVLCTLDPEKNYQQPLDITVGEGEQVYLFATGTHDVYVTGNYLTFPEMEEDDEDDEEYDGLDELGYDLSADEDELDGMEESEDELDGMADPRITEVDSDEEEAPKLVDASKKGKKRAAEDEASLDDMISKTNDDAKLSKKQAKKLKKNDGQAEAPVAEPKKKAEKVEKNDTPSSDKKKVQFAKNLEQGPTGSPKVDAPKAEPKKEAAKGPRNVSGVIVDDKKEGKGRAAKKGDRVEMRYIGKLKNGKVFDSNKKGKPFSFKLGVGEVIKGWDVGVAGITPGGERRLTIPAAMAYGKRGAPPDIPPNSDLIFDIKCISGIPSPPSSPPLAARHASAAKNGKARRGGAAYTITEECERLFCETLRSVFLGEGSQHRQDSLVMGMPYTGTTTATTAITNDYGIDVRRYSDSSTDSDVPEMVRFGDRKNAITDYIEMWDYVGGIRFRGFVVDQEEEKAMFVFFDEAVIGADLKAGLMALLELCEVDYFSCGRLVLCIDRHTDQAARNNLTKDLGWIGFGLTTLDEYSQGEKLTSDKWLFMDMEV</sequence>
<accession>A0A9Q8Z7F0</accession>
<comment type="similarity">
    <text evidence="3">Belongs to the ODC antizyme family.</text>
</comment>
<evidence type="ECO:0000256" key="3">
    <source>
        <dbReference type="ARBA" id="ARBA00008796"/>
    </source>
</evidence>
<evidence type="ECO:0000259" key="11">
    <source>
        <dbReference type="PROSITE" id="PS50059"/>
    </source>
</evidence>
<feature type="compositionally biased region" description="Acidic residues" evidence="10">
    <location>
        <begin position="94"/>
        <end position="108"/>
    </location>
</feature>
<dbReference type="PANTHER" id="PTHR43811:SF19">
    <property type="entry name" value="39 KDA FK506-BINDING NUCLEAR PROTEIN"/>
    <property type="match status" value="1"/>
</dbReference>
<evidence type="ECO:0000313" key="13">
    <source>
        <dbReference type="Proteomes" id="UP001056012"/>
    </source>
</evidence>
<feature type="compositionally biased region" description="Basic and acidic residues" evidence="10">
    <location>
        <begin position="312"/>
        <end position="322"/>
    </location>
</feature>
<evidence type="ECO:0000256" key="4">
    <source>
        <dbReference type="ARBA" id="ARBA00011486"/>
    </source>
</evidence>
<dbReference type="Pfam" id="PF02100">
    <property type="entry name" value="ODC_AZ"/>
    <property type="match status" value="1"/>
</dbReference>
<evidence type="ECO:0000256" key="10">
    <source>
        <dbReference type="SAM" id="MobiDB-lite"/>
    </source>
</evidence>
<feature type="compositionally biased region" description="Basic and acidic residues" evidence="10">
    <location>
        <begin position="288"/>
        <end position="304"/>
    </location>
</feature>
<dbReference type="EC" id="5.2.1.8" evidence="5 9"/>
<evidence type="ECO:0000256" key="9">
    <source>
        <dbReference type="PROSITE-ProRule" id="PRU00277"/>
    </source>
</evidence>
<comment type="subunit">
    <text evidence="4">Interacts with ODC and thereby sterically blocks ODC homodimerization.</text>
</comment>
<dbReference type="Pfam" id="PF17800">
    <property type="entry name" value="NPL"/>
    <property type="match status" value="1"/>
</dbReference>
<dbReference type="Gene3D" id="3.10.50.40">
    <property type="match status" value="1"/>
</dbReference>
<dbReference type="InterPro" id="IPR002993">
    <property type="entry name" value="ODC_AZ"/>
</dbReference>
<reference evidence="12" key="1">
    <citation type="submission" date="2021-12" db="EMBL/GenBank/DDBJ databases">
        <title>Curvularia clavata genome.</title>
        <authorList>
            <person name="Cao Y."/>
        </authorList>
    </citation>
    <scope>NUCLEOTIDE SEQUENCE</scope>
    <source>
        <strain evidence="12">Yc1106</strain>
    </source>
</reference>
<dbReference type="InterPro" id="IPR001179">
    <property type="entry name" value="PPIase_FKBP_dom"/>
</dbReference>
<dbReference type="SUPFAM" id="SSF55729">
    <property type="entry name" value="Acyl-CoA N-acyltransferases (Nat)"/>
    <property type="match status" value="1"/>
</dbReference>
<keyword evidence="8 9" id="KW-0413">Isomerase</keyword>
<evidence type="ECO:0000256" key="1">
    <source>
        <dbReference type="ARBA" id="ARBA00000971"/>
    </source>
</evidence>
<dbReference type="VEuPathDB" id="FungiDB:yc1106_05046"/>
<dbReference type="Gene3D" id="2.60.120.340">
    <property type="entry name" value="Nucleoplasmin core domain"/>
    <property type="match status" value="1"/>
</dbReference>
<dbReference type="GO" id="GO:0075523">
    <property type="term" value="P:viral translational frameshifting"/>
    <property type="evidence" value="ECO:0007669"/>
    <property type="project" value="UniProtKB-KW"/>
</dbReference>
<feature type="compositionally biased region" description="Basic and acidic residues" evidence="10">
    <location>
        <begin position="343"/>
        <end position="363"/>
    </location>
</feature>
<dbReference type="AlphaFoldDB" id="A0A9Q8Z7F0"/>
<feature type="compositionally biased region" description="Acidic residues" evidence="10">
    <location>
        <begin position="252"/>
        <end position="272"/>
    </location>
</feature>
<dbReference type="FunFam" id="3.10.50.40:FF:000006">
    <property type="entry name" value="Peptidyl-prolyl cis-trans isomerase"/>
    <property type="match status" value="1"/>
</dbReference>
<evidence type="ECO:0000313" key="12">
    <source>
        <dbReference type="EMBL" id="USP77772.1"/>
    </source>
</evidence>
<dbReference type="InterPro" id="IPR041232">
    <property type="entry name" value="NPL"/>
</dbReference>
<keyword evidence="6" id="KW-0688">Ribosomal frameshifting</keyword>
<dbReference type="InterPro" id="IPR016181">
    <property type="entry name" value="Acyl_CoA_acyltransferase"/>
</dbReference>
<feature type="compositionally biased region" description="Basic and acidic residues" evidence="10">
    <location>
        <begin position="381"/>
        <end position="393"/>
    </location>
</feature>
<evidence type="ECO:0000256" key="7">
    <source>
        <dbReference type="ARBA" id="ARBA00023110"/>
    </source>
</evidence>
<comment type="function">
    <text evidence="2">Ornithine decarboxylase (ODC) antizyme protein that negatively regulates ODC activity and intracellular polyamine biosynthesis in response to increased intracellular polyamine levels. Binds to ODC monomers, inhibiting the assembly of the functional ODC homodimer, and targets the monomers for ubiquitin-independent proteolytic destruction by the 26S proteasome.</text>
</comment>
<organism evidence="12 13">
    <name type="scientific">Curvularia clavata</name>
    <dbReference type="NCBI Taxonomy" id="95742"/>
    <lineage>
        <taxon>Eukaryota</taxon>
        <taxon>Fungi</taxon>
        <taxon>Dikarya</taxon>
        <taxon>Ascomycota</taxon>
        <taxon>Pezizomycotina</taxon>
        <taxon>Dothideomycetes</taxon>
        <taxon>Pleosporomycetidae</taxon>
        <taxon>Pleosporales</taxon>
        <taxon>Pleosporineae</taxon>
        <taxon>Pleosporaceae</taxon>
        <taxon>Curvularia</taxon>
    </lineage>
</organism>
<dbReference type="SUPFAM" id="SSF54534">
    <property type="entry name" value="FKBP-like"/>
    <property type="match status" value="1"/>
</dbReference>
<feature type="compositionally biased region" description="Acidic residues" evidence="10">
    <location>
        <begin position="162"/>
        <end position="182"/>
    </location>
</feature>
<evidence type="ECO:0000256" key="8">
    <source>
        <dbReference type="ARBA" id="ARBA00023235"/>
    </source>
</evidence>
<feature type="region of interest" description="Disordered" evidence="10">
    <location>
        <begin position="89"/>
        <end position="182"/>
    </location>
</feature>
<dbReference type="Proteomes" id="UP001056012">
    <property type="component" value="Chromosome 3"/>
</dbReference>
<name>A0A9Q8Z7F0_CURCL</name>
<dbReference type="InterPro" id="IPR038581">
    <property type="entry name" value="ODC_AZ_sf"/>
</dbReference>
<dbReference type="InterPro" id="IPR046357">
    <property type="entry name" value="PPIase_dom_sf"/>
</dbReference>
<dbReference type="GO" id="GO:0005730">
    <property type="term" value="C:nucleolus"/>
    <property type="evidence" value="ECO:0007669"/>
    <property type="project" value="TreeGrafter"/>
</dbReference>
<evidence type="ECO:0000256" key="6">
    <source>
        <dbReference type="ARBA" id="ARBA00022758"/>
    </source>
</evidence>
<feature type="region of interest" description="Disordered" evidence="10">
    <location>
        <begin position="252"/>
        <end position="397"/>
    </location>
</feature>